<sequence>MNIKERIQKALKQESGLRLSAAEVQSLASVLHVGFPVTHRWRRKPSPSKEPLAGEVRFMCRADLESVVAIDDAATEDAWGKDDYIRHMSQRMVVAKVIERPGRGRRARTIVGSLVYERHQTWIDLKRIVVGTEYQLHSFGRQLIATLQSNLNKRSLTHIRTTIDERSLPLMLFFRLVGFAAVEAHEGKIVMEYYWDGEPRPYRSELDCRSATQTWQSEVYGDDEETGGLKV</sequence>
<reference evidence="2 3" key="1">
    <citation type="submission" date="2020-08" db="EMBL/GenBank/DDBJ databases">
        <title>Genomic Encyclopedia of Type Strains, Phase III (KMG-III): the genomes of soil and plant-associated and newly described type strains.</title>
        <authorList>
            <person name="Whitman W."/>
        </authorList>
    </citation>
    <scope>NUCLEOTIDE SEQUENCE [LARGE SCALE GENOMIC DNA]</scope>
    <source>
        <strain evidence="2 3">CECT 8075</strain>
    </source>
</reference>
<dbReference type="SUPFAM" id="SSF55729">
    <property type="entry name" value="Acyl-CoA N-acyltransferases (Nat)"/>
    <property type="match status" value="1"/>
</dbReference>
<dbReference type="InterPro" id="IPR000182">
    <property type="entry name" value="GNAT_dom"/>
</dbReference>
<dbReference type="Gene3D" id="3.40.630.30">
    <property type="match status" value="1"/>
</dbReference>
<proteinExistence type="predicted"/>
<keyword evidence="3" id="KW-1185">Reference proteome</keyword>
<name>A0A7W5DV33_9BACT</name>
<dbReference type="PROSITE" id="PS51186">
    <property type="entry name" value="GNAT"/>
    <property type="match status" value="1"/>
</dbReference>
<organism evidence="2 3">
    <name type="scientific">Aporhodopirellula rubra</name>
    <dbReference type="NCBI Taxonomy" id="980271"/>
    <lineage>
        <taxon>Bacteria</taxon>
        <taxon>Pseudomonadati</taxon>
        <taxon>Planctomycetota</taxon>
        <taxon>Planctomycetia</taxon>
        <taxon>Pirellulales</taxon>
        <taxon>Pirellulaceae</taxon>
        <taxon>Aporhodopirellula</taxon>
    </lineage>
</organism>
<dbReference type="InterPro" id="IPR016181">
    <property type="entry name" value="Acyl_CoA_acyltransferase"/>
</dbReference>
<protein>
    <recommendedName>
        <fullName evidence="1">N-acetyltransferase domain-containing protein</fullName>
    </recommendedName>
</protein>
<dbReference type="Proteomes" id="UP000536179">
    <property type="component" value="Unassembled WGS sequence"/>
</dbReference>
<accession>A0A7W5DV33</accession>
<dbReference type="AlphaFoldDB" id="A0A7W5DV33"/>
<dbReference type="EMBL" id="JACHXU010000002">
    <property type="protein sequence ID" value="MBB3205096.1"/>
    <property type="molecule type" value="Genomic_DNA"/>
</dbReference>
<evidence type="ECO:0000259" key="1">
    <source>
        <dbReference type="PROSITE" id="PS51186"/>
    </source>
</evidence>
<feature type="domain" description="N-acetyltransferase" evidence="1">
    <location>
        <begin position="54"/>
        <end position="209"/>
    </location>
</feature>
<dbReference type="GO" id="GO:0016747">
    <property type="term" value="F:acyltransferase activity, transferring groups other than amino-acyl groups"/>
    <property type="evidence" value="ECO:0007669"/>
    <property type="project" value="InterPro"/>
</dbReference>
<dbReference type="RefSeq" id="WP_184302086.1">
    <property type="nucleotide sequence ID" value="NZ_JACHXU010000002.1"/>
</dbReference>
<gene>
    <name evidence="2" type="ORF">FHS27_000863</name>
</gene>
<comment type="caution">
    <text evidence="2">The sequence shown here is derived from an EMBL/GenBank/DDBJ whole genome shotgun (WGS) entry which is preliminary data.</text>
</comment>
<evidence type="ECO:0000313" key="3">
    <source>
        <dbReference type="Proteomes" id="UP000536179"/>
    </source>
</evidence>
<evidence type="ECO:0000313" key="2">
    <source>
        <dbReference type="EMBL" id="MBB3205096.1"/>
    </source>
</evidence>